<gene>
    <name evidence="7" type="primary">tmk</name>
    <name evidence="9" type="ORF">P6N53_05990</name>
</gene>
<comment type="function">
    <text evidence="7">Phosphorylation of dTMP to form dTDP in both de novo and salvage pathways of dTTP synthesis.</text>
</comment>
<comment type="similarity">
    <text evidence="1 7">Belongs to the thymidylate kinase family.</text>
</comment>
<dbReference type="GO" id="GO:0005524">
    <property type="term" value="F:ATP binding"/>
    <property type="evidence" value="ECO:0007669"/>
    <property type="project" value="UniProtKB-UniRule"/>
</dbReference>
<organism evidence="9 10">
    <name type="scientific">Desulforamulus aquiferis</name>
    <dbReference type="NCBI Taxonomy" id="1397668"/>
    <lineage>
        <taxon>Bacteria</taxon>
        <taxon>Bacillati</taxon>
        <taxon>Bacillota</taxon>
        <taxon>Clostridia</taxon>
        <taxon>Eubacteriales</taxon>
        <taxon>Peptococcaceae</taxon>
        <taxon>Desulforamulus</taxon>
    </lineage>
</organism>
<evidence type="ECO:0000259" key="8">
    <source>
        <dbReference type="Pfam" id="PF02223"/>
    </source>
</evidence>
<evidence type="ECO:0000256" key="1">
    <source>
        <dbReference type="ARBA" id="ARBA00009776"/>
    </source>
</evidence>
<keyword evidence="2 7" id="KW-0808">Transferase</keyword>
<reference evidence="9" key="1">
    <citation type="journal article" date="2023" name="J. Hazard. Mater.">
        <title>Anaerobic biodegradation of pyrene and benzo[a]pyrene by a new sulfate-reducing Desulforamulus aquiferis strain DSA.</title>
        <authorList>
            <person name="Zhang Z."/>
            <person name="Sun J."/>
            <person name="Gong X."/>
            <person name="Wang C."/>
            <person name="Wang H."/>
        </authorList>
    </citation>
    <scope>NUCLEOTIDE SEQUENCE</scope>
    <source>
        <strain evidence="9">DSA</strain>
    </source>
</reference>
<keyword evidence="3 7" id="KW-0545">Nucleotide biosynthesis</keyword>
<comment type="caution">
    <text evidence="7">Lacks conserved residue(s) required for the propagation of feature annotation.</text>
</comment>
<name>A0AAW7ZB67_9FIRM</name>
<evidence type="ECO:0000256" key="5">
    <source>
        <dbReference type="ARBA" id="ARBA00022777"/>
    </source>
</evidence>
<dbReference type="GO" id="GO:0006235">
    <property type="term" value="P:dTTP biosynthetic process"/>
    <property type="evidence" value="ECO:0007669"/>
    <property type="project" value="UniProtKB-UniRule"/>
</dbReference>
<feature type="domain" description="Thymidylate kinase-like" evidence="8">
    <location>
        <begin position="27"/>
        <end position="218"/>
    </location>
</feature>
<accession>A0AAW7ZB67</accession>
<evidence type="ECO:0000256" key="4">
    <source>
        <dbReference type="ARBA" id="ARBA00022741"/>
    </source>
</evidence>
<evidence type="ECO:0000256" key="3">
    <source>
        <dbReference type="ARBA" id="ARBA00022727"/>
    </source>
</evidence>
<dbReference type="PANTHER" id="PTHR10344:SF1">
    <property type="entry name" value="THYMIDYLATE KINASE"/>
    <property type="match status" value="1"/>
</dbReference>
<dbReference type="GO" id="GO:0004798">
    <property type="term" value="F:dTMP kinase activity"/>
    <property type="evidence" value="ECO:0007669"/>
    <property type="project" value="UniProtKB-UniRule"/>
</dbReference>
<dbReference type="SUPFAM" id="SSF52540">
    <property type="entry name" value="P-loop containing nucleoside triphosphate hydrolases"/>
    <property type="match status" value="1"/>
</dbReference>
<evidence type="ECO:0000256" key="2">
    <source>
        <dbReference type="ARBA" id="ARBA00022679"/>
    </source>
</evidence>
<protein>
    <recommendedName>
        <fullName evidence="7">Thymidylate kinase</fullName>
        <ecNumber evidence="7">2.7.4.9</ecNumber>
    </recommendedName>
    <alternativeName>
        <fullName evidence="7">dTMP kinase</fullName>
    </alternativeName>
</protein>
<comment type="catalytic activity">
    <reaction evidence="7">
        <text>dTMP + ATP = dTDP + ADP</text>
        <dbReference type="Rhea" id="RHEA:13517"/>
        <dbReference type="ChEBI" id="CHEBI:30616"/>
        <dbReference type="ChEBI" id="CHEBI:58369"/>
        <dbReference type="ChEBI" id="CHEBI:63528"/>
        <dbReference type="ChEBI" id="CHEBI:456216"/>
        <dbReference type="EC" id="2.7.4.9"/>
    </reaction>
</comment>
<dbReference type="Pfam" id="PF02223">
    <property type="entry name" value="Thymidylate_kin"/>
    <property type="match status" value="1"/>
</dbReference>
<dbReference type="EMBL" id="JARPTC010000007">
    <property type="protein sequence ID" value="MDO7786770.1"/>
    <property type="molecule type" value="Genomic_DNA"/>
</dbReference>
<dbReference type="InterPro" id="IPR027417">
    <property type="entry name" value="P-loop_NTPase"/>
</dbReference>
<dbReference type="CDD" id="cd01672">
    <property type="entry name" value="TMPK"/>
    <property type="match status" value="1"/>
</dbReference>
<dbReference type="Gene3D" id="3.40.50.300">
    <property type="entry name" value="P-loop containing nucleotide triphosphate hydrolases"/>
    <property type="match status" value="1"/>
</dbReference>
<dbReference type="Proteomes" id="UP001172911">
    <property type="component" value="Unassembled WGS sequence"/>
</dbReference>
<dbReference type="AlphaFoldDB" id="A0AAW7ZB67"/>
<keyword evidence="5 7" id="KW-0418">Kinase</keyword>
<dbReference type="GO" id="GO:0006233">
    <property type="term" value="P:dTDP biosynthetic process"/>
    <property type="evidence" value="ECO:0007669"/>
    <property type="project" value="InterPro"/>
</dbReference>
<evidence type="ECO:0000313" key="10">
    <source>
        <dbReference type="Proteomes" id="UP001172911"/>
    </source>
</evidence>
<reference evidence="9" key="2">
    <citation type="submission" date="2023-03" db="EMBL/GenBank/DDBJ databases">
        <authorList>
            <person name="Zhang Z."/>
        </authorList>
    </citation>
    <scope>NUCLEOTIDE SEQUENCE</scope>
    <source>
        <strain evidence="9">DSA</strain>
    </source>
</reference>
<keyword evidence="10" id="KW-1185">Reference proteome</keyword>
<keyword evidence="6 7" id="KW-0067">ATP-binding</keyword>
<dbReference type="HAMAP" id="MF_00165">
    <property type="entry name" value="Thymidylate_kinase"/>
    <property type="match status" value="1"/>
</dbReference>
<dbReference type="InterPro" id="IPR018094">
    <property type="entry name" value="Thymidylate_kinase"/>
</dbReference>
<evidence type="ECO:0000313" key="9">
    <source>
        <dbReference type="EMBL" id="MDO7786770.1"/>
    </source>
</evidence>
<proteinExistence type="inferred from homology"/>
<dbReference type="GO" id="GO:0006227">
    <property type="term" value="P:dUDP biosynthetic process"/>
    <property type="evidence" value="ECO:0007669"/>
    <property type="project" value="TreeGrafter"/>
</dbReference>
<dbReference type="GO" id="GO:0005737">
    <property type="term" value="C:cytoplasm"/>
    <property type="evidence" value="ECO:0007669"/>
    <property type="project" value="TreeGrafter"/>
</dbReference>
<dbReference type="EC" id="2.7.4.9" evidence="7"/>
<evidence type="ECO:0000256" key="7">
    <source>
        <dbReference type="HAMAP-Rule" id="MF_00165"/>
    </source>
</evidence>
<dbReference type="InterPro" id="IPR039430">
    <property type="entry name" value="Thymidylate_kin-like_dom"/>
</dbReference>
<dbReference type="RefSeq" id="WP_304541874.1">
    <property type="nucleotide sequence ID" value="NZ_JARPTC010000007.1"/>
</dbReference>
<evidence type="ECO:0000256" key="6">
    <source>
        <dbReference type="ARBA" id="ARBA00022840"/>
    </source>
</evidence>
<sequence>MNRKLFFYGQGLPYLKINQYPGTLIVIEGADCSGRSSQISSLRSWLEGQGHAVLDTGLRRSNLVGSAIDEAKKGNTLGKTTLSLLYATDFADQLENKILPALAAGFVVLADRYIFTLMARDMVRGASKDWLRKLFGFAPVPDMIFYMQVDPQVLLYRSFEKYGTLDYWEAGMDICLSGDIFESFQIYQSLLAHQFDKMAEEFSFIILDGHEAPETIQKKIRRDIERYFDDGKIVSVVTDIISEEQEEEGRRLASG</sequence>
<keyword evidence="4 7" id="KW-0547">Nucleotide-binding</keyword>
<comment type="caution">
    <text evidence="9">The sequence shown here is derived from an EMBL/GenBank/DDBJ whole genome shotgun (WGS) entry which is preliminary data.</text>
</comment>
<dbReference type="PANTHER" id="PTHR10344">
    <property type="entry name" value="THYMIDYLATE KINASE"/>
    <property type="match status" value="1"/>
</dbReference>